<dbReference type="InterPro" id="IPR001123">
    <property type="entry name" value="LeuE-type"/>
</dbReference>
<keyword evidence="3 6" id="KW-0812">Transmembrane</keyword>
<keyword evidence="5 6" id="KW-0472">Membrane</keyword>
<evidence type="ECO:0000256" key="2">
    <source>
        <dbReference type="ARBA" id="ARBA00022475"/>
    </source>
</evidence>
<dbReference type="PANTHER" id="PTHR30086:SF20">
    <property type="entry name" value="ARGININE EXPORTER PROTEIN ARGO-RELATED"/>
    <property type="match status" value="1"/>
</dbReference>
<feature type="transmembrane region" description="Helical" evidence="6">
    <location>
        <begin position="41"/>
        <end position="66"/>
    </location>
</feature>
<keyword evidence="4 6" id="KW-1133">Transmembrane helix</keyword>
<dbReference type="Proteomes" id="UP001582793">
    <property type="component" value="Unassembled WGS sequence"/>
</dbReference>
<evidence type="ECO:0000256" key="4">
    <source>
        <dbReference type="ARBA" id="ARBA00022989"/>
    </source>
</evidence>
<feature type="transmembrane region" description="Helical" evidence="6">
    <location>
        <begin position="72"/>
        <end position="93"/>
    </location>
</feature>
<dbReference type="Pfam" id="PF01810">
    <property type="entry name" value="LysE"/>
    <property type="match status" value="1"/>
</dbReference>
<evidence type="ECO:0000313" key="8">
    <source>
        <dbReference type="Proteomes" id="UP001582793"/>
    </source>
</evidence>
<evidence type="ECO:0000256" key="3">
    <source>
        <dbReference type="ARBA" id="ARBA00022692"/>
    </source>
</evidence>
<feature type="transmembrane region" description="Helical" evidence="6">
    <location>
        <begin position="185"/>
        <end position="206"/>
    </location>
</feature>
<evidence type="ECO:0000256" key="6">
    <source>
        <dbReference type="SAM" id="Phobius"/>
    </source>
</evidence>
<feature type="transmembrane region" description="Helical" evidence="6">
    <location>
        <begin position="114"/>
        <end position="139"/>
    </location>
</feature>
<organism evidence="7 8">
    <name type="scientific">Polymorphospora lycopeni</name>
    <dbReference type="NCBI Taxonomy" id="3140240"/>
    <lineage>
        <taxon>Bacteria</taxon>
        <taxon>Bacillati</taxon>
        <taxon>Actinomycetota</taxon>
        <taxon>Actinomycetes</taxon>
        <taxon>Micromonosporales</taxon>
        <taxon>Micromonosporaceae</taxon>
        <taxon>Polymorphospora</taxon>
    </lineage>
</organism>
<keyword evidence="2" id="KW-1003">Cell membrane</keyword>
<feature type="transmembrane region" description="Helical" evidence="6">
    <location>
        <begin position="6"/>
        <end position="29"/>
    </location>
</feature>
<proteinExistence type="predicted"/>
<accession>A0ABV5CRB9</accession>
<feature type="transmembrane region" description="Helical" evidence="6">
    <location>
        <begin position="151"/>
        <end position="173"/>
    </location>
</feature>
<protein>
    <submittedName>
        <fullName evidence="7">LysE family transporter</fullName>
    </submittedName>
</protein>
<dbReference type="RefSeq" id="WP_375734612.1">
    <property type="nucleotide sequence ID" value="NZ_JBCGDC010000037.1"/>
</dbReference>
<comment type="subcellular location">
    <subcellularLocation>
        <location evidence="1">Cell membrane</location>
        <topology evidence="1">Multi-pass membrane protein</topology>
    </subcellularLocation>
</comment>
<keyword evidence="8" id="KW-1185">Reference proteome</keyword>
<evidence type="ECO:0000256" key="1">
    <source>
        <dbReference type="ARBA" id="ARBA00004651"/>
    </source>
</evidence>
<evidence type="ECO:0000313" key="7">
    <source>
        <dbReference type="EMBL" id="MFB6394457.1"/>
    </source>
</evidence>
<sequence length="207" mass="20596">MEISKAFLSGILAGLAVAVPLGAIGVLLLKEGVQHGIRRAWTAAAGVAAADVVYCTVAVLFGAVTAPVVTGLAPWPAVVGGLALVGIAARGLVRGLSSTAAPAAPDRSPGPRRRFTAFLALTMINPATLVYFAAITTGLGTVSQTRATSTAFIVGVGLASVAWQILLVAVGSTLKTHTGRGAQRVTVLVGNAVVGVLGLLIVTGAVL</sequence>
<dbReference type="EMBL" id="JBCGDC010000037">
    <property type="protein sequence ID" value="MFB6394457.1"/>
    <property type="molecule type" value="Genomic_DNA"/>
</dbReference>
<comment type="caution">
    <text evidence="7">The sequence shown here is derived from an EMBL/GenBank/DDBJ whole genome shotgun (WGS) entry which is preliminary data.</text>
</comment>
<dbReference type="PANTHER" id="PTHR30086">
    <property type="entry name" value="ARGININE EXPORTER PROTEIN ARGO"/>
    <property type="match status" value="1"/>
</dbReference>
<reference evidence="7 8" key="1">
    <citation type="submission" date="2024-04" db="EMBL/GenBank/DDBJ databases">
        <title>Polymorphospora sp. isolated from Baiyangdian Lake in Xiong'an New Area.</title>
        <authorList>
            <person name="Zhang X."/>
            <person name="Liu J."/>
        </authorList>
    </citation>
    <scope>NUCLEOTIDE SEQUENCE [LARGE SCALE GENOMIC DNA]</scope>
    <source>
        <strain evidence="7 8">2-325</strain>
    </source>
</reference>
<name>A0ABV5CRB9_9ACTN</name>
<evidence type="ECO:0000256" key="5">
    <source>
        <dbReference type="ARBA" id="ARBA00023136"/>
    </source>
</evidence>
<gene>
    <name evidence="7" type="ORF">AAFH96_15255</name>
</gene>